<dbReference type="SUPFAM" id="SSF55785">
    <property type="entry name" value="PYP-like sensor domain (PAS domain)"/>
    <property type="match status" value="3"/>
</dbReference>
<dbReference type="InterPro" id="IPR011006">
    <property type="entry name" value="CheY-like_superfamily"/>
</dbReference>
<dbReference type="InterPro" id="IPR036890">
    <property type="entry name" value="HATPase_C_sf"/>
</dbReference>
<organism evidence="11 12">
    <name type="scientific">Lutibacter holmesii</name>
    <dbReference type="NCBI Taxonomy" id="1137985"/>
    <lineage>
        <taxon>Bacteria</taxon>
        <taxon>Pseudomonadati</taxon>
        <taxon>Bacteroidota</taxon>
        <taxon>Flavobacteriia</taxon>
        <taxon>Flavobacteriales</taxon>
        <taxon>Flavobacteriaceae</taxon>
        <taxon>Lutibacter</taxon>
    </lineage>
</organism>
<dbReference type="InterPro" id="IPR000014">
    <property type="entry name" value="PAS"/>
</dbReference>
<dbReference type="InterPro" id="IPR003594">
    <property type="entry name" value="HATPase_dom"/>
</dbReference>
<gene>
    <name evidence="11" type="ORF">ACFQ5N_07115</name>
</gene>
<dbReference type="InterPro" id="IPR000700">
    <property type="entry name" value="PAS-assoc_C"/>
</dbReference>
<comment type="caution">
    <text evidence="11">The sequence shown here is derived from an EMBL/GenBank/DDBJ whole genome shotgun (WGS) entry which is preliminary data.</text>
</comment>
<dbReference type="Pfam" id="PF00072">
    <property type="entry name" value="Response_reg"/>
    <property type="match status" value="1"/>
</dbReference>
<dbReference type="SUPFAM" id="SSF55781">
    <property type="entry name" value="GAF domain-like"/>
    <property type="match status" value="1"/>
</dbReference>
<feature type="domain" description="Histidine kinase" evidence="7">
    <location>
        <begin position="588"/>
        <end position="805"/>
    </location>
</feature>
<dbReference type="Pfam" id="PF02518">
    <property type="entry name" value="HATPase_c"/>
    <property type="match status" value="1"/>
</dbReference>
<evidence type="ECO:0000256" key="3">
    <source>
        <dbReference type="ARBA" id="ARBA00022553"/>
    </source>
</evidence>
<evidence type="ECO:0000256" key="4">
    <source>
        <dbReference type="ARBA" id="ARBA00022679"/>
    </source>
</evidence>
<dbReference type="InterPro" id="IPR005467">
    <property type="entry name" value="His_kinase_dom"/>
</dbReference>
<dbReference type="EC" id="2.7.13.3" evidence="2"/>
<dbReference type="Proteomes" id="UP001597241">
    <property type="component" value="Unassembled WGS sequence"/>
</dbReference>
<dbReference type="CDD" id="cd17546">
    <property type="entry name" value="REC_hyHK_CKI1_RcsC-like"/>
    <property type="match status" value="1"/>
</dbReference>
<evidence type="ECO:0000256" key="6">
    <source>
        <dbReference type="PROSITE-ProRule" id="PRU00169"/>
    </source>
</evidence>
<evidence type="ECO:0000256" key="2">
    <source>
        <dbReference type="ARBA" id="ARBA00012438"/>
    </source>
</evidence>
<dbReference type="Pfam" id="PF00512">
    <property type="entry name" value="HisKA"/>
    <property type="match status" value="1"/>
</dbReference>
<dbReference type="PROSITE" id="PS50110">
    <property type="entry name" value="RESPONSE_REGULATORY"/>
    <property type="match status" value="1"/>
</dbReference>
<evidence type="ECO:0000259" key="9">
    <source>
        <dbReference type="PROSITE" id="PS50112"/>
    </source>
</evidence>
<dbReference type="PANTHER" id="PTHR43047">
    <property type="entry name" value="TWO-COMPONENT HISTIDINE PROTEIN KINASE"/>
    <property type="match status" value="1"/>
</dbReference>
<dbReference type="SMART" id="SM00065">
    <property type="entry name" value="GAF"/>
    <property type="match status" value="1"/>
</dbReference>
<feature type="domain" description="PAS" evidence="9">
    <location>
        <begin position="33"/>
        <end position="74"/>
    </location>
</feature>
<feature type="modified residue" description="4-aspartylphosphate" evidence="6">
    <location>
        <position position="880"/>
    </location>
</feature>
<dbReference type="Pfam" id="PF13426">
    <property type="entry name" value="PAS_9"/>
    <property type="match status" value="2"/>
</dbReference>
<dbReference type="InterPro" id="IPR001610">
    <property type="entry name" value="PAC"/>
</dbReference>
<dbReference type="InterPro" id="IPR003018">
    <property type="entry name" value="GAF"/>
</dbReference>
<dbReference type="SMART" id="SM00091">
    <property type="entry name" value="PAS"/>
    <property type="match status" value="2"/>
</dbReference>
<dbReference type="SMART" id="SM00086">
    <property type="entry name" value="PAC"/>
    <property type="match status" value="3"/>
</dbReference>
<dbReference type="CDD" id="cd00130">
    <property type="entry name" value="PAS"/>
    <property type="match status" value="2"/>
</dbReference>
<sequence length="1025" mass="116180">MNTEAILHEDLTKSELLSIINKQEKTIYALQHNDRKYDNLFNNSIDGIYKSTPEGKFIDVNTALVKMLGYNSKEELLQINIKKQLYVNGNDRNEIIDHFYDTTKEQHQLYKKDGSIIWVENYGVDITNSNGEVLYYEGIFRDVTEIKKASDIQKMLLKISQVGHDIVDFKQYNRFIIEQLGTLMDVSNSYIAFYNKAKQTINIPFISGEDAEEEFPVGKSMTGYLIKGKVSRLIKAKEYTALIDAGEVDLIGTFAQVWLGVPLIVEGEVIGALVVQSYDDENAYNESDIELLEFVSSYISTAIQKSQQILELKKFSLAVEQSSNTIVITDTKGSIEYVNSKFKKSTGYTKEEALGANPRILNSGNQPKKYYANMWKTISSGKEWIGEFQNKSKQGKLYWERVAITPITNHEGVITNYMAIKEDVTLQKLTEEKLKKATNEARLSQEVLRNVFDNIPIKVFWKDVDSKYLGCNKAYLKEKGLSDEMEMIGKTDFDIHKKEDATKYRADEVKIMLSGKPKINYQESSFYSGKERWFVASKLPFYDENNNVIGIIGTSEDITKRRENEIQLKKATESAIAANLSKSVFLSNMSHEIRTPMNAILGYSQLLQDDDNLTKNQQGNLEIINKSGAHLLDLINDILDMSKIEAGRITLKPNDFSLAEMLNEVEQLFNFKASQNNIDLTFKTLNNIPRIILGDESKIKQVIINLVGNALKFTKKGFVHINVEKCKDNFIKISVKDSGKGIALEEQEAIFRPFEQAQIGGETSGGTGLGLAISKKFSHLMGGDITIESELGKGANFVFTFGYEDSEETVLTDNLENKKIKSLSSETLGLKVAIVDDRFENRDILYQKLNPLGFDLRMAENGKEAVELYKEWKPDLILMDVVMPVMSGVDATREIFKIAGDHDVKIFIISASALESEQKEVMEIGATIFIKKPVIFNELLTEMSDKGGVKFIYEDIIEKEIVDGKSTEIIGNTKEQFIEAALEGDFVLLQELLIELENDTGKSFKYLENCIEEFEFEELINWLKS</sequence>
<dbReference type="PROSITE" id="PS50112">
    <property type="entry name" value="PAS"/>
    <property type="match status" value="2"/>
</dbReference>
<dbReference type="RefSeq" id="WP_386808793.1">
    <property type="nucleotide sequence ID" value="NZ_JBHTMV010000003.1"/>
</dbReference>
<dbReference type="InterPro" id="IPR029016">
    <property type="entry name" value="GAF-like_dom_sf"/>
</dbReference>
<dbReference type="Pfam" id="PF13185">
    <property type="entry name" value="GAF_2"/>
    <property type="match status" value="1"/>
</dbReference>
<evidence type="ECO:0000256" key="1">
    <source>
        <dbReference type="ARBA" id="ARBA00000085"/>
    </source>
</evidence>
<dbReference type="InterPro" id="IPR036097">
    <property type="entry name" value="HisK_dim/P_sf"/>
</dbReference>
<dbReference type="InterPro" id="IPR004358">
    <property type="entry name" value="Sig_transdc_His_kin-like_C"/>
</dbReference>
<dbReference type="CDD" id="cd16922">
    <property type="entry name" value="HATPase_EvgS-ArcB-TorS-like"/>
    <property type="match status" value="1"/>
</dbReference>
<dbReference type="EMBL" id="JBHTMV010000003">
    <property type="protein sequence ID" value="MFD1293601.1"/>
    <property type="molecule type" value="Genomic_DNA"/>
</dbReference>
<dbReference type="InterPro" id="IPR003661">
    <property type="entry name" value="HisK_dim/P_dom"/>
</dbReference>
<keyword evidence="4" id="KW-0808">Transferase</keyword>
<dbReference type="Pfam" id="PF08448">
    <property type="entry name" value="PAS_4"/>
    <property type="match status" value="1"/>
</dbReference>
<evidence type="ECO:0000259" key="8">
    <source>
        <dbReference type="PROSITE" id="PS50110"/>
    </source>
</evidence>
<feature type="domain" description="PAS" evidence="9">
    <location>
        <begin position="311"/>
        <end position="355"/>
    </location>
</feature>
<dbReference type="SMART" id="SM00448">
    <property type="entry name" value="REC"/>
    <property type="match status" value="1"/>
</dbReference>
<dbReference type="SUPFAM" id="SSF52172">
    <property type="entry name" value="CheY-like"/>
    <property type="match status" value="1"/>
</dbReference>
<proteinExistence type="predicted"/>
<dbReference type="InterPro" id="IPR013656">
    <property type="entry name" value="PAS_4"/>
</dbReference>
<accession>A0ABW3WQM6</accession>
<evidence type="ECO:0000259" key="10">
    <source>
        <dbReference type="PROSITE" id="PS50113"/>
    </source>
</evidence>
<dbReference type="InterPro" id="IPR035965">
    <property type="entry name" value="PAS-like_dom_sf"/>
</dbReference>
<dbReference type="SMART" id="SM00388">
    <property type="entry name" value="HisKA"/>
    <property type="match status" value="1"/>
</dbReference>
<dbReference type="CDD" id="cd00082">
    <property type="entry name" value="HisKA"/>
    <property type="match status" value="1"/>
</dbReference>
<dbReference type="PRINTS" id="PR00344">
    <property type="entry name" value="BCTRLSENSOR"/>
</dbReference>
<dbReference type="Gene3D" id="3.30.565.10">
    <property type="entry name" value="Histidine kinase-like ATPase, C-terminal domain"/>
    <property type="match status" value="1"/>
</dbReference>
<feature type="domain" description="Response regulatory" evidence="8">
    <location>
        <begin position="831"/>
        <end position="947"/>
    </location>
</feature>
<dbReference type="PROSITE" id="PS50109">
    <property type="entry name" value="HIS_KIN"/>
    <property type="match status" value="1"/>
</dbReference>
<dbReference type="Gene3D" id="3.30.450.20">
    <property type="entry name" value="PAS domain"/>
    <property type="match status" value="3"/>
</dbReference>
<evidence type="ECO:0000313" key="11">
    <source>
        <dbReference type="EMBL" id="MFD1293601.1"/>
    </source>
</evidence>
<keyword evidence="12" id="KW-1185">Reference proteome</keyword>
<feature type="domain" description="PAC" evidence="10">
    <location>
        <begin position="103"/>
        <end position="155"/>
    </location>
</feature>
<dbReference type="SUPFAM" id="SSF47384">
    <property type="entry name" value="Homodimeric domain of signal transducing histidine kinase"/>
    <property type="match status" value="1"/>
</dbReference>
<feature type="domain" description="PAC" evidence="10">
    <location>
        <begin position="517"/>
        <end position="570"/>
    </location>
</feature>
<keyword evidence="3 6" id="KW-0597">Phosphoprotein</keyword>
<dbReference type="InterPro" id="IPR001789">
    <property type="entry name" value="Sig_transdc_resp-reg_receiver"/>
</dbReference>
<evidence type="ECO:0000259" key="7">
    <source>
        <dbReference type="PROSITE" id="PS50109"/>
    </source>
</evidence>
<evidence type="ECO:0000256" key="5">
    <source>
        <dbReference type="ARBA" id="ARBA00022777"/>
    </source>
</evidence>
<dbReference type="Gene3D" id="3.30.450.40">
    <property type="match status" value="1"/>
</dbReference>
<comment type="catalytic activity">
    <reaction evidence="1">
        <text>ATP + protein L-histidine = ADP + protein N-phospho-L-histidine.</text>
        <dbReference type="EC" id="2.7.13.3"/>
    </reaction>
</comment>
<dbReference type="SUPFAM" id="SSF55874">
    <property type="entry name" value="ATPase domain of HSP90 chaperone/DNA topoisomerase II/histidine kinase"/>
    <property type="match status" value="1"/>
</dbReference>
<feature type="domain" description="PAC" evidence="10">
    <location>
        <begin position="384"/>
        <end position="436"/>
    </location>
</feature>
<dbReference type="NCBIfam" id="TIGR00229">
    <property type="entry name" value="sensory_box"/>
    <property type="match status" value="3"/>
</dbReference>
<evidence type="ECO:0000313" key="12">
    <source>
        <dbReference type="Proteomes" id="UP001597241"/>
    </source>
</evidence>
<name>A0ABW3WQM6_9FLAO</name>
<protein>
    <recommendedName>
        <fullName evidence="2">histidine kinase</fullName>
        <ecNumber evidence="2">2.7.13.3</ecNumber>
    </recommendedName>
</protein>
<dbReference type="Gene3D" id="3.40.50.2300">
    <property type="match status" value="1"/>
</dbReference>
<dbReference type="Gene3D" id="1.10.287.130">
    <property type="match status" value="1"/>
</dbReference>
<dbReference type="SMART" id="SM00387">
    <property type="entry name" value="HATPase_c"/>
    <property type="match status" value="1"/>
</dbReference>
<dbReference type="PROSITE" id="PS50113">
    <property type="entry name" value="PAC"/>
    <property type="match status" value="3"/>
</dbReference>
<keyword evidence="5" id="KW-0418">Kinase</keyword>
<reference evidence="12" key="1">
    <citation type="journal article" date="2019" name="Int. J. Syst. Evol. Microbiol.">
        <title>The Global Catalogue of Microorganisms (GCM) 10K type strain sequencing project: providing services to taxonomists for standard genome sequencing and annotation.</title>
        <authorList>
            <consortium name="The Broad Institute Genomics Platform"/>
            <consortium name="The Broad Institute Genome Sequencing Center for Infectious Disease"/>
            <person name="Wu L."/>
            <person name="Ma J."/>
        </authorList>
    </citation>
    <scope>NUCLEOTIDE SEQUENCE [LARGE SCALE GENOMIC DNA]</scope>
    <source>
        <strain evidence="12">CCUG 62221</strain>
    </source>
</reference>